<dbReference type="InterPro" id="IPR011701">
    <property type="entry name" value="MFS"/>
</dbReference>
<feature type="transmembrane region" description="Helical" evidence="5">
    <location>
        <begin position="59"/>
        <end position="77"/>
    </location>
</feature>
<dbReference type="InterPro" id="IPR036259">
    <property type="entry name" value="MFS_trans_sf"/>
</dbReference>
<evidence type="ECO:0000256" key="4">
    <source>
        <dbReference type="ARBA" id="ARBA00023136"/>
    </source>
</evidence>
<dbReference type="GO" id="GO:0022857">
    <property type="term" value="F:transmembrane transporter activity"/>
    <property type="evidence" value="ECO:0007669"/>
    <property type="project" value="InterPro"/>
</dbReference>
<keyword evidence="4 5" id="KW-0472">Membrane</keyword>
<dbReference type="PANTHER" id="PTHR23501:SF197">
    <property type="entry name" value="COMD"/>
    <property type="match status" value="1"/>
</dbReference>
<evidence type="ECO:0000259" key="6">
    <source>
        <dbReference type="PROSITE" id="PS50850"/>
    </source>
</evidence>
<evidence type="ECO:0000313" key="8">
    <source>
        <dbReference type="Proteomes" id="UP000589036"/>
    </source>
</evidence>
<dbReference type="PANTHER" id="PTHR23501">
    <property type="entry name" value="MAJOR FACILITATOR SUPERFAMILY"/>
    <property type="match status" value="1"/>
</dbReference>
<dbReference type="SUPFAM" id="SSF103473">
    <property type="entry name" value="MFS general substrate transporter"/>
    <property type="match status" value="1"/>
</dbReference>
<dbReference type="AlphaFoldDB" id="A0A852TYU0"/>
<evidence type="ECO:0000256" key="3">
    <source>
        <dbReference type="ARBA" id="ARBA00022989"/>
    </source>
</evidence>
<proteinExistence type="predicted"/>
<comment type="caution">
    <text evidence="7">The sequence shown here is derived from an EMBL/GenBank/DDBJ whole genome shotgun (WGS) entry which is preliminary data.</text>
</comment>
<evidence type="ECO:0000256" key="1">
    <source>
        <dbReference type="ARBA" id="ARBA00004651"/>
    </source>
</evidence>
<dbReference type="EMBL" id="JACCCC010000001">
    <property type="protein sequence ID" value="NYE48172.1"/>
    <property type="molecule type" value="Genomic_DNA"/>
</dbReference>
<dbReference type="Pfam" id="PF07690">
    <property type="entry name" value="MFS_1"/>
    <property type="match status" value="1"/>
</dbReference>
<feature type="domain" description="Major facilitator superfamily (MFS) profile" evidence="6">
    <location>
        <begin position="24"/>
        <end position="127"/>
    </location>
</feature>
<dbReference type="Proteomes" id="UP000589036">
    <property type="component" value="Unassembled WGS sequence"/>
</dbReference>
<protein>
    <submittedName>
        <fullName evidence="7">MFS family permease</fullName>
    </submittedName>
</protein>
<reference evidence="7 8" key="1">
    <citation type="submission" date="2020-07" db="EMBL/GenBank/DDBJ databases">
        <title>Sequencing the genomes of 1000 actinobacteria strains.</title>
        <authorList>
            <person name="Klenk H.-P."/>
        </authorList>
    </citation>
    <scope>NUCLEOTIDE SEQUENCE [LARGE SCALE GENOMIC DNA]</scope>
    <source>
        <strain evidence="7 8">CXB654</strain>
    </source>
</reference>
<comment type="subcellular location">
    <subcellularLocation>
        <location evidence="1">Cell membrane</location>
        <topology evidence="1">Multi-pass membrane protein</topology>
    </subcellularLocation>
</comment>
<feature type="transmembrane region" description="Helical" evidence="5">
    <location>
        <begin position="89"/>
        <end position="116"/>
    </location>
</feature>
<keyword evidence="2 5" id="KW-0812">Transmembrane</keyword>
<name>A0A852TYU0_9ACTN</name>
<evidence type="ECO:0000256" key="5">
    <source>
        <dbReference type="SAM" id="Phobius"/>
    </source>
</evidence>
<evidence type="ECO:0000313" key="7">
    <source>
        <dbReference type="EMBL" id="NYE48172.1"/>
    </source>
</evidence>
<dbReference type="PROSITE" id="PS50850">
    <property type="entry name" value="MFS"/>
    <property type="match status" value="1"/>
</dbReference>
<accession>A0A852TYU0</accession>
<keyword evidence="3 5" id="KW-1133">Transmembrane helix</keyword>
<organism evidence="7 8">
    <name type="scientific">Spinactinospora alkalitolerans</name>
    <dbReference type="NCBI Taxonomy" id="687207"/>
    <lineage>
        <taxon>Bacteria</taxon>
        <taxon>Bacillati</taxon>
        <taxon>Actinomycetota</taxon>
        <taxon>Actinomycetes</taxon>
        <taxon>Streptosporangiales</taxon>
        <taxon>Nocardiopsidaceae</taxon>
        <taxon>Spinactinospora</taxon>
    </lineage>
</organism>
<evidence type="ECO:0000256" key="2">
    <source>
        <dbReference type="ARBA" id="ARBA00022692"/>
    </source>
</evidence>
<sequence>MARRSETARLRGGTGERGDGVARALPGLMLAMLLGALDQTVMAPALPAVAGELGGLDRMPAVATSYLVAATVAMPLYGKLGDRFGRKPVLQAAIAVFLLGAAPCAVADSPAALIAFRVVQGADGGAA</sequence>
<keyword evidence="8" id="KW-1185">Reference proteome</keyword>
<dbReference type="RefSeq" id="WP_179644005.1">
    <property type="nucleotide sequence ID" value="NZ_BAAAYY010000016.1"/>
</dbReference>
<gene>
    <name evidence="7" type="ORF">HDA32_003292</name>
</gene>
<dbReference type="InterPro" id="IPR020846">
    <property type="entry name" value="MFS_dom"/>
</dbReference>
<dbReference type="Gene3D" id="1.20.1720.10">
    <property type="entry name" value="Multidrug resistance protein D"/>
    <property type="match status" value="1"/>
</dbReference>
<feature type="transmembrane region" description="Helical" evidence="5">
    <location>
        <begin position="21"/>
        <end position="39"/>
    </location>
</feature>
<dbReference type="GO" id="GO:0005886">
    <property type="term" value="C:plasma membrane"/>
    <property type="evidence" value="ECO:0007669"/>
    <property type="project" value="UniProtKB-SubCell"/>
</dbReference>